<dbReference type="RefSeq" id="WP_146402126.1">
    <property type="nucleotide sequence ID" value="NZ_SJPQ01000003.1"/>
</dbReference>
<evidence type="ECO:0000313" key="2">
    <source>
        <dbReference type="EMBL" id="TWT87728.1"/>
    </source>
</evidence>
<evidence type="ECO:0000256" key="1">
    <source>
        <dbReference type="SAM" id="Phobius"/>
    </source>
</evidence>
<comment type="caution">
    <text evidence="2">The sequence shown here is derived from an EMBL/GenBank/DDBJ whole genome shotgun (WGS) entry which is preliminary data.</text>
</comment>
<evidence type="ECO:0000313" key="3">
    <source>
        <dbReference type="Proteomes" id="UP000315440"/>
    </source>
</evidence>
<proteinExistence type="predicted"/>
<feature type="transmembrane region" description="Helical" evidence="1">
    <location>
        <begin position="37"/>
        <end position="56"/>
    </location>
</feature>
<protein>
    <submittedName>
        <fullName evidence="2">Uncharacterized protein</fullName>
    </submittedName>
</protein>
<dbReference type="AlphaFoldDB" id="A0A5C5ZKP4"/>
<dbReference type="OrthoDB" id="289744at2"/>
<sequence>MPKAMSIAGMAIAGLTLVVFLADLALGIPFGGANMMMDIGFVLGAAILTYLGFNAFRDAA</sequence>
<keyword evidence="1" id="KW-0812">Transmembrane</keyword>
<name>A0A5C5ZKP4_9BACT</name>
<keyword evidence="1" id="KW-0472">Membrane</keyword>
<reference evidence="2 3" key="1">
    <citation type="submission" date="2019-02" db="EMBL/GenBank/DDBJ databases">
        <title>Deep-cultivation of Planctomycetes and their phenomic and genomic characterization uncovers novel biology.</title>
        <authorList>
            <person name="Wiegand S."/>
            <person name="Jogler M."/>
            <person name="Boedeker C."/>
            <person name="Pinto D."/>
            <person name="Vollmers J."/>
            <person name="Rivas-Marin E."/>
            <person name="Kohn T."/>
            <person name="Peeters S.H."/>
            <person name="Heuer A."/>
            <person name="Rast P."/>
            <person name="Oberbeckmann S."/>
            <person name="Bunk B."/>
            <person name="Jeske O."/>
            <person name="Meyerdierks A."/>
            <person name="Storesund J.E."/>
            <person name="Kallscheuer N."/>
            <person name="Luecker S."/>
            <person name="Lage O.M."/>
            <person name="Pohl T."/>
            <person name="Merkel B.J."/>
            <person name="Hornburger P."/>
            <person name="Mueller R.-W."/>
            <person name="Bruemmer F."/>
            <person name="Labrenz M."/>
            <person name="Spormann A.M."/>
            <person name="Op Den Camp H."/>
            <person name="Overmann J."/>
            <person name="Amann R."/>
            <person name="Jetten M.S.M."/>
            <person name="Mascher T."/>
            <person name="Medema M.H."/>
            <person name="Devos D.P."/>
            <person name="Kaster A.-K."/>
            <person name="Ovreas L."/>
            <person name="Rohde M."/>
            <person name="Galperin M.Y."/>
            <person name="Jogler C."/>
        </authorList>
    </citation>
    <scope>NUCLEOTIDE SEQUENCE [LARGE SCALE GENOMIC DNA]</scope>
    <source>
        <strain evidence="2 3">Mal64</strain>
    </source>
</reference>
<dbReference type="Proteomes" id="UP000315440">
    <property type="component" value="Unassembled WGS sequence"/>
</dbReference>
<organism evidence="2 3">
    <name type="scientific">Pseudobythopirellula maris</name>
    <dbReference type="NCBI Taxonomy" id="2527991"/>
    <lineage>
        <taxon>Bacteria</taxon>
        <taxon>Pseudomonadati</taxon>
        <taxon>Planctomycetota</taxon>
        <taxon>Planctomycetia</taxon>
        <taxon>Pirellulales</taxon>
        <taxon>Lacipirellulaceae</taxon>
        <taxon>Pseudobythopirellula</taxon>
    </lineage>
</organism>
<gene>
    <name evidence="2" type="ORF">Mal64_32710</name>
</gene>
<keyword evidence="1" id="KW-1133">Transmembrane helix</keyword>
<accession>A0A5C5ZKP4</accession>
<keyword evidence="3" id="KW-1185">Reference proteome</keyword>
<dbReference type="EMBL" id="SJPQ01000003">
    <property type="protein sequence ID" value="TWT87728.1"/>
    <property type="molecule type" value="Genomic_DNA"/>
</dbReference>